<gene>
    <name evidence="2" type="ORF">BKA67DRAFT_542432</name>
</gene>
<feature type="signal peptide" evidence="1">
    <location>
        <begin position="1"/>
        <end position="20"/>
    </location>
</feature>
<evidence type="ECO:0000313" key="2">
    <source>
        <dbReference type="EMBL" id="KAH6643480.1"/>
    </source>
</evidence>
<dbReference type="GeneID" id="70130002"/>
<dbReference type="AlphaFoldDB" id="A0A9P8RIS9"/>
<proteinExistence type="predicted"/>
<keyword evidence="3" id="KW-1185">Reference proteome</keyword>
<accession>A0A9P8RIS9</accession>
<protein>
    <submittedName>
        <fullName evidence="2">Uncharacterized protein</fullName>
    </submittedName>
</protein>
<feature type="chain" id="PRO_5040144371" evidence="1">
    <location>
        <begin position="21"/>
        <end position="103"/>
    </location>
</feature>
<name>A0A9P8RIS9_9PEZI</name>
<reference evidence="2" key="1">
    <citation type="journal article" date="2021" name="Nat. Commun.">
        <title>Genetic determinants of endophytism in the Arabidopsis root mycobiome.</title>
        <authorList>
            <person name="Mesny F."/>
            <person name="Miyauchi S."/>
            <person name="Thiergart T."/>
            <person name="Pickel B."/>
            <person name="Atanasova L."/>
            <person name="Karlsson M."/>
            <person name="Huettel B."/>
            <person name="Barry K.W."/>
            <person name="Haridas S."/>
            <person name="Chen C."/>
            <person name="Bauer D."/>
            <person name="Andreopoulos W."/>
            <person name="Pangilinan J."/>
            <person name="LaButti K."/>
            <person name="Riley R."/>
            <person name="Lipzen A."/>
            <person name="Clum A."/>
            <person name="Drula E."/>
            <person name="Henrissat B."/>
            <person name="Kohler A."/>
            <person name="Grigoriev I.V."/>
            <person name="Martin F.M."/>
            <person name="Hacquard S."/>
        </authorList>
    </citation>
    <scope>NUCLEOTIDE SEQUENCE</scope>
    <source>
        <strain evidence="2">MPI-SDFR-AT-0073</strain>
    </source>
</reference>
<comment type="caution">
    <text evidence="2">The sequence shown here is derived from an EMBL/GenBank/DDBJ whole genome shotgun (WGS) entry which is preliminary data.</text>
</comment>
<sequence>MHFRAIATFSLLALLQRASATWILDFYETGCPAEGEIGDSVGTTAGDAEDELWCIGTASAHNIVATGIEADGMIVTLFSDSGCTALITDFETDGCKVIPLDVS</sequence>
<keyword evidence="1" id="KW-0732">Signal</keyword>
<organism evidence="2 3">
    <name type="scientific">Truncatella angustata</name>
    <dbReference type="NCBI Taxonomy" id="152316"/>
    <lineage>
        <taxon>Eukaryota</taxon>
        <taxon>Fungi</taxon>
        <taxon>Dikarya</taxon>
        <taxon>Ascomycota</taxon>
        <taxon>Pezizomycotina</taxon>
        <taxon>Sordariomycetes</taxon>
        <taxon>Xylariomycetidae</taxon>
        <taxon>Amphisphaeriales</taxon>
        <taxon>Sporocadaceae</taxon>
        <taxon>Truncatella</taxon>
    </lineage>
</organism>
<dbReference type="OrthoDB" id="4742774at2759"/>
<dbReference type="RefSeq" id="XP_045951410.1">
    <property type="nucleotide sequence ID" value="XM_046101110.1"/>
</dbReference>
<dbReference type="Proteomes" id="UP000758603">
    <property type="component" value="Unassembled WGS sequence"/>
</dbReference>
<evidence type="ECO:0000256" key="1">
    <source>
        <dbReference type="SAM" id="SignalP"/>
    </source>
</evidence>
<evidence type="ECO:0000313" key="3">
    <source>
        <dbReference type="Proteomes" id="UP000758603"/>
    </source>
</evidence>
<dbReference type="EMBL" id="JAGPXC010000013">
    <property type="protein sequence ID" value="KAH6643480.1"/>
    <property type="molecule type" value="Genomic_DNA"/>
</dbReference>